<keyword evidence="5" id="KW-0813">Transport</keyword>
<dbReference type="RefSeq" id="WP_034334831.1">
    <property type="nucleotide sequence ID" value="NZ_CP091521.1"/>
</dbReference>
<keyword evidence="7" id="KW-0653">Protein transport</keyword>
<comment type="subcellular location">
    <subcellularLocation>
        <location evidence="1">Cell outer membrane</location>
        <topology evidence="1">Lipid-anchor</topology>
    </subcellularLocation>
</comment>
<evidence type="ECO:0000256" key="10">
    <source>
        <dbReference type="ARBA" id="ARBA00023186"/>
    </source>
</evidence>
<evidence type="ECO:0000256" key="2">
    <source>
        <dbReference type="ARBA" id="ARBA00009696"/>
    </source>
</evidence>
<dbReference type="Proteomes" id="UP000831534">
    <property type="component" value="Chromosome"/>
</dbReference>
<dbReference type="GO" id="GO:0015031">
    <property type="term" value="P:protein transport"/>
    <property type="evidence" value="ECO:0007669"/>
    <property type="project" value="UniProtKB-KW"/>
</dbReference>
<accession>A0A8T9MXV3</accession>
<name>A0A8T9MXV3_9NEIS</name>
<dbReference type="InterPro" id="IPR004565">
    <property type="entry name" value="OM_lipoprot_LolB"/>
</dbReference>
<evidence type="ECO:0000313" key="15">
    <source>
        <dbReference type="Proteomes" id="UP000831534"/>
    </source>
</evidence>
<organism evidence="14 15">
    <name type="scientific">Conchiformibius kuhniae</name>
    <dbReference type="NCBI Taxonomy" id="211502"/>
    <lineage>
        <taxon>Bacteria</taxon>
        <taxon>Pseudomonadati</taxon>
        <taxon>Pseudomonadota</taxon>
        <taxon>Betaproteobacteria</taxon>
        <taxon>Neisseriales</taxon>
        <taxon>Neisseriaceae</taxon>
        <taxon>Conchiformibius</taxon>
    </lineage>
</organism>
<reference evidence="14" key="1">
    <citation type="journal article" date="2022" name="Res Sq">
        <title>Evolution of multicellular longitudinally dividing oral cavity symbionts (Neisseriaceae).</title>
        <authorList>
            <person name="Nyongesa S."/>
            <person name="Weber P."/>
            <person name="Bernet E."/>
            <person name="Pullido F."/>
            <person name="Nieckarz M."/>
            <person name="Delaby M."/>
            <person name="Nieves C."/>
            <person name="Viehboeck T."/>
            <person name="Krause N."/>
            <person name="Rivera-Millot A."/>
            <person name="Nakamura A."/>
            <person name="Vischer N."/>
            <person name="VanNieuwenhze M."/>
            <person name="Brun Y."/>
            <person name="Cava F."/>
            <person name="Bulgheresi S."/>
            <person name="Veyrier F."/>
        </authorList>
    </citation>
    <scope>NUCLEOTIDE SEQUENCE</scope>
    <source>
        <strain evidence="14">17694</strain>
    </source>
</reference>
<reference evidence="14" key="2">
    <citation type="submission" date="2024-09" db="EMBL/GenBank/DDBJ databases">
        <authorList>
            <person name="Veyrier F.J."/>
        </authorList>
    </citation>
    <scope>NUCLEOTIDE SEQUENCE</scope>
    <source>
        <strain evidence="14">17694</strain>
    </source>
</reference>
<protein>
    <recommendedName>
        <fullName evidence="4">Outer-membrane lipoprotein LolB</fullName>
    </recommendedName>
</protein>
<keyword evidence="9" id="KW-0564">Palmitate</keyword>
<evidence type="ECO:0000256" key="8">
    <source>
        <dbReference type="ARBA" id="ARBA00023136"/>
    </source>
</evidence>
<comment type="subunit">
    <text evidence="3">Monomer.</text>
</comment>
<evidence type="ECO:0000256" key="13">
    <source>
        <dbReference type="SAM" id="SignalP"/>
    </source>
</evidence>
<dbReference type="InterPro" id="IPR029046">
    <property type="entry name" value="LolA/LolB/LppX"/>
</dbReference>
<gene>
    <name evidence="14" type="primary">lolB</name>
    <name evidence="14" type="ORF">LVJ77_10635</name>
</gene>
<dbReference type="GO" id="GO:0009279">
    <property type="term" value="C:cell outer membrane"/>
    <property type="evidence" value="ECO:0007669"/>
    <property type="project" value="UniProtKB-SubCell"/>
</dbReference>
<dbReference type="SUPFAM" id="SSF89392">
    <property type="entry name" value="Prokaryotic lipoproteins and lipoprotein localization factors"/>
    <property type="match status" value="1"/>
</dbReference>
<evidence type="ECO:0000256" key="4">
    <source>
        <dbReference type="ARBA" id="ARBA00016202"/>
    </source>
</evidence>
<evidence type="ECO:0000256" key="11">
    <source>
        <dbReference type="ARBA" id="ARBA00023237"/>
    </source>
</evidence>
<dbReference type="EMBL" id="CP091521">
    <property type="protein sequence ID" value="UOP05705.2"/>
    <property type="molecule type" value="Genomic_DNA"/>
</dbReference>
<evidence type="ECO:0000256" key="9">
    <source>
        <dbReference type="ARBA" id="ARBA00023139"/>
    </source>
</evidence>
<dbReference type="AlphaFoldDB" id="A0A8T9MXV3"/>
<keyword evidence="15" id="KW-1185">Reference proteome</keyword>
<dbReference type="Gene3D" id="2.50.20.10">
    <property type="entry name" value="Lipoprotein localisation LolA/LolB/LppX"/>
    <property type="match status" value="1"/>
</dbReference>
<keyword evidence="6 13" id="KW-0732">Signal</keyword>
<comment type="similarity">
    <text evidence="2">Belongs to the LolB family.</text>
</comment>
<dbReference type="PROSITE" id="PS51257">
    <property type="entry name" value="PROKAR_LIPOPROTEIN"/>
    <property type="match status" value="1"/>
</dbReference>
<feature type="chain" id="PRO_5044844875" description="Outer-membrane lipoprotein LolB" evidence="13">
    <location>
        <begin position="17"/>
        <end position="196"/>
    </location>
</feature>
<evidence type="ECO:0000256" key="7">
    <source>
        <dbReference type="ARBA" id="ARBA00022927"/>
    </source>
</evidence>
<proteinExistence type="inferred from homology"/>
<keyword evidence="12 14" id="KW-0449">Lipoprotein</keyword>
<dbReference type="CDD" id="cd16326">
    <property type="entry name" value="LolB"/>
    <property type="match status" value="1"/>
</dbReference>
<evidence type="ECO:0000313" key="14">
    <source>
        <dbReference type="EMBL" id="UOP05705.2"/>
    </source>
</evidence>
<evidence type="ECO:0000256" key="12">
    <source>
        <dbReference type="ARBA" id="ARBA00023288"/>
    </source>
</evidence>
<sequence>MLKKICYLFSGSLLLAACTATKPHAPSDWRAQQDWKTFEASGRLGVQIKGKGSYANFDWTRENGVETIDVNTPIGTTVGQLCQDAEGVLAVDAKGKTYRADTPAELARQLLGYELPLQHLAVWANGEWAKDVAHELLPDGALKQSGWTIRRTLREDGLPHTLLLENGEMTVRLVFSESRREAGLPETQGRCEARGN</sequence>
<keyword evidence="8" id="KW-0472">Membrane</keyword>
<keyword evidence="10" id="KW-0143">Chaperone</keyword>
<keyword evidence="11" id="KW-0998">Cell outer membrane</keyword>
<dbReference type="KEGG" id="ckh:LVJ77_10635"/>
<evidence type="ECO:0000256" key="6">
    <source>
        <dbReference type="ARBA" id="ARBA00022729"/>
    </source>
</evidence>
<dbReference type="NCBIfam" id="TIGR00548">
    <property type="entry name" value="lolB"/>
    <property type="match status" value="1"/>
</dbReference>
<feature type="signal peptide" evidence="13">
    <location>
        <begin position="1"/>
        <end position="16"/>
    </location>
</feature>
<evidence type="ECO:0000256" key="1">
    <source>
        <dbReference type="ARBA" id="ARBA00004459"/>
    </source>
</evidence>
<evidence type="ECO:0000256" key="5">
    <source>
        <dbReference type="ARBA" id="ARBA00022448"/>
    </source>
</evidence>
<evidence type="ECO:0000256" key="3">
    <source>
        <dbReference type="ARBA" id="ARBA00011245"/>
    </source>
</evidence>
<dbReference type="Pfam" id="PF03550">
    <property type="entry name" value="LolB"/>
    <property type="match status" value="1"/>
</dbReference>